<dbReference type="EMBL" id="KZ805321">
    <property type="protein sequence ID" value="PVI04461.1"/>
    <property type="molecule type" value="Genomic_DNA"/>
</dbReference>
<feature type="domain" description="Nucleoside phosphorylase" evidence="2">
    <location>
        <begin position="13"/>
        <end position="138"/>
    </location>
</feature>
<dbReference type="GO" id="GO:0009116">
    <property type="term" value="P:nucleoside metabolic process"/>
    <property type="evidence" value="ECO:0007669"/>
    <property type="project" value="InterPro"/>
</dbReference>
<proteinExistence type="predicted"/>
<keyword evidence="4" id="KW-1185">Reference proteome</keyword>
<dbReference type="InterPro" id="IPR035994">
    <property type="entry name" value="Nucleoside_phosphorylase_sf"/>
</dbReference>
<dbReference type="Pfam" id="PF01048">
    <property type="entry name" value="PNP_UDP_1"/>
    <property type="match status" value="1"/>
</dbReference>
<protein>
    <submittedName>
        <fullName evidence="3">Purine and uridine phosphorylase</fullName>
    </submittedName>
</protein>
<dbReference type="Proteomes" id="UP000244855">
    <property type="component" value="Unassembled WGS sequence"/>
</dbReference>
<accession>A0A2V1E207</accession>
<evidence type="ECO:0000313" key="4">
    <source>
        <dbReference type="Proteomes" id="UP000244855"/>
    </source>
</evidence>
<dbReference type="SUPFAM" id="SSF53167">
    <property type="entry name" value="Purine and uridine phosphorylases"/>
    <property type="match status" value="1"/>
</dbReference>
<feature type="compositionally biased region" description="Basic residues" evidence="1">
    <location>
        <begin position="411"/>
        <end position="423"/>
    </location>
</feature>
<dbReference type="PANTHER" id="PTHR46082:SF6">
    <property type="entry name" value="AAA+ ATPASE DOMAIN-CONTAINING PROTEIN-RELATED"/>
    <property type="match status" value="1"/>
</dbReference>
<dbReference type="GO" id="GO:0003824">
    <property type="term" value="F:catalytic activity"/>
    <property type="evidence" value="ECO:0007669"/>
    <property type="project" value="InterPro"/>
</dbReference>
<gene>
    <name evidence="3" type="ORF">DM02DRAFT_669073</name>
</gene>
<name>A0A2V1E207_9PLEO</name>
<dbReference type="STRING" id="97972.A0A2V1E207"/>
<evidence type="ECO:0000313" key="3">
    <source>
        <dbReference type="EMBL" id="PVI04461.1"/>
    </source>
</evidence>
<dbReference type="Gene3D" id="3.40.50.1580">
    <property type="entry name" value="Nucleoside phosphorylase domain"/>
    <property type="match status" value="1"/>
</dbReference>
<organism evidence="3 4">
    <name type="scientific">Periconia macrospinosa</name>
    <dbReference type="NCBI Taxonomy" id="97972"/>
    <lineage>
        <taxon>Eukaryota</taxon>
        <taxon>Fungi</taxon>
        <taxon>Dikarya</taxon>
        <taxon>Ascomycota</taxon>
        <taxon>Pezizomycotina</taxon>
        <taxon>Dothideomycetes</taxon>
        <taxon>Pleosporomycetidae</taxon>
        <taxon>Pleosporales</taxon>
        <taxon>Massarineae</taxon>
        <taxon>Periconiaceae</taxon>
        <taxon>Periconia</taxon>
    </lineage>
</organism>
<dbReference type="PANTHER" id="PTHR46082">
    <property type="entry name" value="ATP/GTP-BINDING PROTEIN-RELATED"/>
    <property type="match status" value="1"/>
</dbReference>
<reference evidence="3 4" key="1">
    <citation type="journal article" date="2018" name="Sci. Rep.">
        <title>Comparative genomics provides insights into the lifestyle and reveals functional heterogeneity of dark septate endophytic fungi.</title>
        <authorList>
            <person name="Knapp D.G."/>
            <person name="Nemeth J.B."/>
            <person name="Barry K."/>
            <person name="Hainaut M."/>
            <person name="Henrissat B."/>
            <person name="Johnson J."/>
            <person name="Kuo A."/>
            <person name="Lim J.H.P."/>
            <person name="Lipzen A."/>
            <person name="Nolan M."/>
            <person name="Ohm R.A."/>
            <person name="Tamas L."/>
            <person name="Grigoriev I.V."/>
            <person name="Spatafora J.W."/>
            <person name="Nagy L.G."/>
            <person name="Kovacs G.M."/>
        </authorList>
    </citation>
    <scope>NUCLEOTIDE SEQUENCE [LARGE SCALE GENOMIC DNA]</scope>
    <source>
        <strain evidence="3 4">DSE2036</strain>
    </source>
</reference>
<dbReference type="InterPro" id="IPR000845">
    <property type="entry name" value="Nucleoside_phosphorylase_d"/>
</dbReference>
<feature type="region of interest" description="Disordered" evidence="1">
    <location>
        <begin position="390"/>
        <end position="430"/>
    </location>
</feature>
<dbReference type="OrthoDB" id="194358at2759"/>
<sequence>MDIRRPFQRDEFEIAIICALPLEFDALCLLLDERWDEDGDQYGRAAGDNNIYHTGRIGKHPVVIVLLSAAGKAHAAGTSASMRSSYAGLRLTLLVGICGGVPSSHQYGEVFLGDVIISKSIVQYDIGSQYPHAFIRKNDITSSMSMPSKEVRNLLVTLETDYGRDWLLEKSTNFLDDLYANAALRKRESIYEHPGPADDKLFEATYHHKHHKSSGHICNKCDEGHDSICEEALELTCEDLKCEGQYLVNRTRSEMQESTEADLGTQASNFSIHTGTFASGDKQMRSAQHRDIVAKKENVIAFETEGAGVWDELPCIIVKGVYNYADSHESEKWQNFAAATAASTAKALLLRYIQTDKKLVKYDFISCSDASPTSEASVDPASTHQHVLMGAPDKTLPESSGEGVEDNSFSRRGRFPRFRHRREKQPVPQR</sequence>
<dbReference type="AlphaFoldDB" id="A0A2V1E207"/>
<evidence type="ECO:0000259" key="2">
    <source>
        <dbReference type="Pfam" id="PF01048"/>
    </source>
</evidence>
<dbReference type="InterPro" id="IPR053137">
    <property type="entry name" value="NLR-like"/>
</dbReference>
<evidence type="ECO:0000256" key="1">
    <source>
        <dbReference type="SAM" id="MobiDB-lite"/>
    </source>
</evidence>